<feature type="region of interest" description="Disordered" evidence="1">
    <location>
        <begin position="260"/>
        <end position="282"/>
    </location>
</feature>
<gene>
    <name evidence="2" type="ORF">RJ640_014316</name>
</gene>
<dbReference type="Proteomes" id="UP001187471">
    <property type="component" value="Unassembled WGS sequence"/>
</dbReference>
<protein>
    <submittedName>
        <fullName evidence="2">Uncharacterized protein</fullName>
    </submittedName>
</protein>
<proteinExistence type="predicted"/>
<accession>A0AA88QLR0</accession>
<sequence length="418" mass="45409">MALDMDDGEFWLPPQFLADDDDVLSGYRNNKPVKTGRSNGGVGLFGGDIGGGFFEFPSGFGPSGPNSDLSSPVESVLGSTETESDEEDFLAGLTRKMALSTLQDDLWKVDTGFGYQNTKSWGMATSPQSTLCNVMGGGCGCKIGSSRGSPNCPSQVSSPPPSTAALNRNDSAWGLLYAAAGEVARMRMIEEGARSYYQNRGRVAAPPARKPSPVSVPLKNPNPNPNLAFQSNQPLSYHQLQAAHFQQLKQQQLMKQQRQFQQNQAQQMAQSKARSSNARPLALPQSAWPTLHQSQQQQQQPGSGMRAVFLGNPGTKRECAGTGVFLPRRTGAPTETRKKPGCSTVLLPDRVVQALNLNLESMDAPPPPPQIQPRTSDYDAALKYRNSVVLMSQQQQRGINRPQPVMNNEVGLPQEWTY</sequence>
<name>A0AA88QLR0_9ASTE</name>
<evidence type="ECO:0000313" key="2">
    <source>
        <dbReference type="EMBL" id="KAK2972258.1"/>
    </source>
</evidence>
<evidence type="ECO:0000256" key="1">
    <source>
        <dbReference type="SAM" id="MobiDB-lite"/>
    </source>
</evidence>
<feature type="compositionally biased region" description="Polar residues" evidence="1">
    <location>
        <begin position="68"/>
        <end position="81"/>
    </location>
</feature>
<feature type="compositionally biased region" description="Low complexity" evidence="1">
    <location>
        <begin position="260"/>
        <end position="270"/>
    </location>
</feature>
<reference evidence="2" key="1">
    <citation type="submission" date="2022-12" db="EMBL/GenBank/DDBJ databases">
        <title>Draft genome assemblies for two species of Escallonia (Escalloniales).</title>
        <authorList>
            <person name="Chanderbali A."/>
            <person name="Dervinis C."/>
            <person name="Anghel I."/>
            <person name="Soltis D."/>
            <person name="Soltis P."/>
            <person name="Zapata F."/>
        </authorList>
    </citation>
    <scope>NUCLEOTIDE SEQUENCE</scope>
    <source>
        <strain evidence="2">UCBG92.1500</strain>
        <tissue evidence="2">Leaf</tissue>
    </source>
</reference>
<dbReference type="AlphaFoldDB" id="A0AA88QLR0"/>
<keyword evidence="3" id="KW-1185">Reference proteome</keyword>
<dbReference type="EMBL" id="JAVXUO010002530">
    <property type="protein sequence ID" value="KAK2972258.1"/>
    <property type="molecule type" value="Genomic_DNA"/>
</dbReference>
<evidence type="ECO:0000313" key="3">
    <source>
        <dbReference type="Proteomes" id="UP001187471"/>
    </source>
</evidence>
<dbReference type="PANTHER" id="PTHR33356:SF5">
    <property type="entry name" value="TIP41-LIKE PROTEIN"/>
    <property type="match status" value="1"/>
</dbReference>
<feature type="region of interest" description="Disordered" evidence="1">
    <location>
        <begin position="203"/>
        <end position="231"/>
    </location>
</feature>
<comment type="caution">
    <text evidence="2">The sequence shown here is derived from an EMBL/GenBank/DDBJ whole genome shotgun (WGS) entry which is preliminary data.</text>
</comment>
<feature type="compositionally biased region" description="Low complexity" evidence="1">
    <location>
        <begin position="211"/>
        <end position="227"/>
    </location>
</feature>
<feature type="region of interest" description="Disordered" evidence="1">
    <location>
        <begin position="60"/>
        <end position="84"/>
    </location>
</feature>
<organism evidence="2 3">
    <name type="scientific">Escallonia rubra</name>
    <dbReference type="NCBI Taxonomy" id="112253"/>
    <lineage>
        <taxon>Eukaryota</taxon>
        <taxon>Viridiplantae</taxon>
        <taxon>Streptophyta</taxon>
        <taxon>Embryophyta</taxon>
        <taxon>Tracheophyta</taxon>
        <taxon>Spermatophyta</taxon>
        <taxon>Magnoliopsida</taxon>
        <taxon>eudicotyledons</taxon>
        <taxon>Gunneridae</taxon>
        <taxon>Pentapetalae</taxon>
        <taxon>asterids</taxon>
        <taxon>campanulids</taxon>
        <taxon>Escalloniales</taxon>
        <taxon>Escalloniaceae</taxon>
        <taxon>Escallonia</taxon>
    </lineage>
</organism>
<dbReference type="PANTHER" id="PTHR33356">
    <property type="entry name" value="TIP41-LIKE PROTEIN"/>
    <property type="match status" value="1"/>
</dbReference>